<evidence type="ECO:0008006" key="3">
    <source>
        <dbReference type="Google" id="ProtNLM"/>
    </source>
</evidence>
<gene>
    <name evidence="1" type="ORF">BECKLFY1418A_GA0070994_102629</name>
    <name evidence="2" type="ORF">BECKLFY1418C_GA0070996_10705</name>
</gene>
<proteinExistence type="predicted"/>
<organism evidence="1">
    <name type="scientific">Candidatus Kentrum sp. LFY</name>
    <dbReference type="NCBI Taxonomy" id="2126342"/>
    <lineage>
        <taxon>Bacteria</taxon>
        <taxon>Pseudomonadati</taxon>
        <taxon>Pseudomonadota</taxon>
        <taxon>Gammaproteobacteria</taxon>
        <taxon>Candidatus Kentrum</taxon>
    </lineage>
</organism>
<dbReference type="AlphaFoldDB" id="A0A450UJS7"/>
<evidence type="ECO:0000313" key="1">
    <source>
        <dbReference type="EMBL" id="VFJ92795.1"/>
    </source>
</evidence>
<reference evidence="1" key="1">
    <citation type="submission" date="2019-02" db="EMBL/GenBank/DDBJ databases">
        <authorList>
            <person name="Gruber-Vodicka R. H."/>
            <person name="Seah K. B. B."/>
        </authorList>
    </citation>
    <scope>NUCLEOTIDE SEQUENCE</scope>
    <source>
        <strain evidence="2">BECK_BY7</strain>
        <strain evidence="1">BECK_M6</strain>
    </source>
</reference>
<protein>
    <recommendedName>
        <fullName evidence="3">HicB_like antitoxin of toxin-antitoxin system</fullName>
    </recommendedName>
</protein>
<sequence>MKASVVIEKDEVGYYAFCPGMKGCHAQGESLDDALINSI</sequence>
<dbReference type="EMBL" id="CAADFN010000070">
    <property type="protein sequence ID" value="VFK20280.1"/>
    <property type="molecule type" value="Genomic_DNA"/>
</dbReference>
<accession>A0A450UJS7</accession>
<dbReference type="InterPro" id="IPR035069">
    <property type="entry name" value="TTHA1013/TTHA0281-like"/>
</dbReference>
<dbReference type="EMBL" id="CAADFH010000026">
    <property type="protein sequence ID" value="VFJ92795.1"/>
    <property type="molecule type" value="Genomic_DNA"/>
</dbReference>
<name>A0A450UJS7_9GAMM</name>
<dbReference type="Gene3D" id="3.30.160.250">
    <property type="match status" value="1"/>
</dbReference>
<evidence type="ECO:0000313" key="2">
    <source>
        <dbReference type="EMBL" id="VFK20280.1"/>
    </source>
</evidence>
<dbReference type="SUPFAM" id="SSF143100">
    <property type="entry name" value="TTHA1013/TTHA0281-like"/>
    <property type="match status" value="1"/>
</dbReference>